<dbReference type="OrthoDB" id="9810250at2"/>
<proteinExistence type="predicted"/>
<dbReference type="Proteomes" id="UP000185473">
    <property type="component" value="Chromosome"/>
</dbReference>
<organism evidence="4 5">
    <name type="scientific">Weissella jogaejeotgali</name>
    <dbReference type="NCBI Taxonomy" id="1631871"/>
    <lineage>
        <taxon>Bacteria</taxon>
        <taxon>Bacillati</taxon>
        <taxon>Bacillota</taxon>
        <taxon>Bacilli</taxon>
        <taxon>Lactobacillales</taxon>
        <taxon>Lactobacillaceae</taxon>
        <taxon>Weissella</taxon>
    </lineage>
</organism>
<dbReference type="InterPro" id="IPR009057">
    <property type="entry name" value="Homeodomain-like_sf"/>
</dbReference>
<dbReference type="STRING" id="1631871.FOL01_0863"/>
<dbReference type="InterPro" id="IPR001647">
    <property type="entry name" value="HTH_TetR"/>
</dbReference>
<keyword evidence="1 2" id="KW-0238">DNA-binding</keyword>
<feature type="DNA-binding region" description="H-T-H motif" evidence="2">
    <location>
        <begin position="33"/>
        <end position="52"/>
    </location>
</feature>
<evidence type="ECO:0000259" key="3">
    <source>
        <dbReference type="PROSITE" id="PS50977"/>
    </source>
</evidence>
<dbReference type="PRINTS" id="PR00455">
    <property type="entry name" value="HTHTETR"/>
</dbReference>
<evidence type="ECO:0000313" key="4">
    <source>
        <dbReference type="EMBL" id="APS41722.1"/>
    </source>
</evidence>
<dbReference type="RefSeq" id="WP_075269553.1">
    <property type="nucleotide sequence ID" value="NZ_CP014332.1"/>
</dbReference>
<accession>A0A1L6RB66</accession>
<dbReference type="Pfam" id="PF00440">
    <property type="entry name" value="TetR_N"/>
    <property type="match status" value="1"/>
</dbReference>
<dbReference type="PANTHER" id="PTHR43479:SF11">
    <property type="entry name" value="ACREF_ENVCD OPERON REPRESSOR-RELATED"/>
    <property type="match status" value="1"/>
</dbReference>
<dbReference type="SUPFAM" id="SSF46689">
    <property type="entry name" value="Homeodomain-like"/>
    <property type="match status" value="1"/>
</dbReference>
<sequence>MYEGNNPTALQSKQMIVSAMFELLQEESYQNISVKKLADRAGLSRQTFYANFANREEVIRSELNRIFIDYKQAIDKSDNSSSQLIYLFFKFYKMHEQEIDVLLANHLEPLLTEVARECMNSLQISGENNRQYVYGFVAGGLTQILSDWNKQNKDLPIEKLADLTVSLLDTSTS</sequence>
<dbReference type="AlphaFoldDB" id="A0A1L6RB66"/>
<evidence type="ECO:0000256" key="1">
    <source>
        <dbReference type="ARBA" id="ARBA00023125"/>
    </source>
</evidence>
<dbReference type="EMBL" id="CP014332">
    <property type="protein sequence ID" value="APS41722.1"/>
    <property type="molecule type" value="Genomic_DNA"/>
</dbReference>
<keyword evidence="5" id="KW-1185">Reference proteome</keyword>
<dbReference type="InterPro" id="IPR050624">
    <property type="entry name" value="HTH-type_Tx_Regulator"/>
</dbReference>
<evidence type="ECO:0000256" key="2">
    <source>
        <dbReference type="PROSITE-ProRule" id="PRU00335"/>
    </source>
</evidence>
<feature type="domain" description="HTH tetR-type" evidence="3">
    <location>
        <begin position="10"/>
        <end position="70"/>
    </location>
</feature>
<dbReference type="Gene3D" id="1.10.357.10">
    <property type="entry name" value="Tetracycline Repressor, domain 2"/>
    <property type="match status" value="1"/>
</dbReference>
<gene>
    <name evidence="4" type="ORF">FOL01_0863</name>
</gene>
<reference evidence="4 5" key="1">
    <citation type="submission" date="2016-02" db="EMBL/GenBank/DDBJ databases">
        <title>Complete Genome Sequence of Weissella jogaejeotgali FOL01.</title>
        <authorList>
            <person name="Lee J.-H."/>
            <person name="Ku H.-J."/>
        </authorList>
    </citation>
    <scope>NUCLEOTIDE SEQUENCE [LARGE SCALE GENOMIC DNA]</scope>
    <source>
        <strain evidence="4 5">FOL01</strain>
    </source>
</reference>
<name>A0A1L6RB66_9LACO</name>
<dbReference type="GO" id="GO:0003677">
    <property type="term" value="F:DNA binding"/>
    <property type="evidence" value="ECO:0007669"/>
    <property type="project" value="UniProtKB-UniRule"/>
</dbReference>
<dbReference type="PROSITE" id="PS50977">
    <property type="entry name" value="HTH_TETR_2"/>
    <property type="match status" value="1"/>
</dbReference>
<evidence type="ECO:0000313" key="5">
    <source>
        <dbReference type="Proteomes" id="UP000185473"/>
    </source>
</evidence>
<protein>
    <submittedName>
        <fullName evidence="4">Transcriptional regulator, TetR family</fullName>
    </submittedName>
</protein>
<dbReference type="KEGG" id="wjo:FOL01_0863"/>
<dbReference type="PANTHER" id="PTHR43479">
    <property type="entry name" value="ACREF/ENVCD OPERON REPRESSOR-RELATED"/>
    <property type="match status" value="1"/>
</dbReference>